<dbReference type="Gene3D" id="2.130.10.10">
    <property type="entry name" value="YVTN repeat-like/Quinoprotein amine dehydrogenase"/>
    <property type="match status" value="2"/>
</dbReference>
<dbReference type="InterPro" id="IPR051200">
    <property type="entry name" value="Host-pathogen_enzymatic-act"/>
</dbReference>
<accession>A0A375I9V9</accession>
<feature type="domain" description="YNCE-like beta-propeller" evidence="3">
    <location>
        <begin position="140"/>
        <end position="329"/>
    </location>
</feature>
<protein>
    <recommendedName>
        <fullName evidence="3">YNCE-like beta-propeller domain-containing protein</fullName>
    </recommendedName>
</protein>
<dbReference type="AlphaFoldDB" id="A0A375I9V9"/>
<evidence type="ECO:0000256" key="2">
    <source>
        <dbReference type="SAM" id="SignalP"/>
    </source>
</evidence>
<dbReference type="EMBL" id="LT991977">
    <property type="protein sequence ID" value="SPK74941.1"/>
    <property type="molecule type" value="Genomic_DNA"/>
</dbReference>
<sequence>MPLARLLPTSSNSFAAMKKNTLVALAISLGAPLASAAPQPQDRVYTADQNSNTVSVIDPAANTLLGQIRLGNARPDVLSPLYKGELNVHGLGFSPDHRTLIAISNGSNSVAFIDTATNRVKGIAYIGRSPHEGFFTADGKEVWVVVRGEDYISVIDPATYRETRRIPTTAGPGMVLFHPAGKLAFVVSSFNPVVDVIDVRARKVVKRLDVASPFSPFLQFTPDFKEVWMTHKDVGKVTRIDTDKLAVKGVFDTGFITNHLAFARTGRGTLAYVTVGGENVVKVFTTDATPTLLATIPVGALPHGIWAADDGTRIYVGLENGDAVDVIDTADHRVIARVPVGQAPQALVYVSNAVPGGAGTGNLVPRANTEPLNLALRPVRGDAKGFVVARNLGVVDALEVSLFKLKPETQYSVYVGGQKAPVASFRTNTAGMANGTAIGPLREVVPTLSPQAPSPVQLVVMEGNAPPDPANAVLLSAP</sequence>
<feature type="signal peptide" evidence="2">
    <location>
        <begin position="1"/>
        <end position="36"/>
    </location>
</feature>
<dbReference type="InterPro" id="IPR048433">
    <property type="entry name" value="YNCE-like_beta-prop"/>
</dbReference>
<dbReference type="PANTHER" id="PTHR47197:SF3">
    <property type="entry name" value="DIHYDRO-HEME D1 DEHYDROGENASE"/>
    <property type="match status" value="1"/>
</dbReference>
<evidence type="ECO:0000256" key="1">
    <source>
        <dbReference type="ARBA" id="ARBA00022729"/>
    </source>
</evidence>
<dbReference type="InterPro" id="IPR015943">
    <property type="entry name" value="WD40/YVTN_repeat-like_dom_sf"/>
</dbReference>
<evidence type="ECO:0000313" key="6">
    <source>
        <dbReference type="Proteomes" id="UP000255505"/>
    </source>
</evidence>
<dbReference type="Proteomes" id="UP000255505">
    <property type="component" value="Unassembled WGS sequence"/>
</dbReference>
<dbReference type="Proteomes" id="UP000255505">
    <property type="component" value="Plasmid II"/>
</dbReference>
<dbReference type="InterPro" id="IPR011045">
    <property type="entry name" value="N2O_reductase_N"/>
</dbReference>
<feature type="chain" id="PRO_5036332531" description="YNCE-like beta-propeller domain-containing protein" evidence="2">
    <location>
        <begin position="37"/>
        <end position="478"/>
    </location>
</feature>
<dbReference type="EMBL" id="OOEF01000029">
    <property type="protein sequence ID" value="SPK70132.1"/>
    <property type="molecule type" value="Genomic_DNA"/>
</dbReference>
<dbReference type="SUPFAM" id="SSF50974">
    <property type="entry name" value="Nitrous oxide reductase, N-terminal domain"/>
    <property type="match status" value="1"/>
</dbReference>
<organism evidence="4 6">
    <name type="scientific">Cupriavidus taiwanensis</name>
    <dbReference type="NCBI Taxonomy" id="164546"/>
    <lineage>
        <taxon>Bacteria</taxon>
        <taxon>Pseudomonadati</taxon>
        <taxon>Pseudomonadota</taxon>
        <taxon>Betaproteobacteria</taxon>
        <taxon>Burkholderiales</taxon>
        <taxon>Burkholderiaceae</taxon>
        <taxon>Cupriavidus</taxon>
    </lineage>
</organism>
<geneLocation type="plasmid" evidence="5">
    <name>II</name>
</geneLocation>
<dbReference type="PANTHER" id="PTHR47197">
    <property type="entry name" value="PROTEIN NIRF"/>
    <property type="match status" value="1"/>
</dbReference>
<evidence type="ECO:0000259" key="3">
    <source>
        <dbReference type="Pfam" id="PF21783"/>
    </source>
</evidence>
<dbReference type="InterPro" id="IPR011964">
    <property type="entry name" value="YVTN_b-propeller_repeat"/>
</dbReference>
<dbReference type="NCBIfam" id="TIGR02276">
    <property type="entry name" value="beta_rpt_yvtn"/>
    <property type="match status" value="1"/>
</dbReference>
<evidence type="ECO:0000313" key="5">
    <source>
        <dbReference type="EMBL" id="SPK74941.1"/>
    </source>
</evidence>
<gene>
    <name evidence="5" type="ORF">CT19425_MP40136</name>
    <name evidence="4" type="ORF">CT19425_U350102</name>
</gene>
<keyword evidence="1 2" id="KW-0732">Signal</keyword>
<evidence type="ECO:0000313" key="4">
    <source>
        <dbReference type="EMBL" id="SPK70132.1"/>
    </source>
</evidence>
<dbReference type="Pfam" id="PF21783">
    <property type="entry name" value="YNCE"/>
    <property type="match status" value="1"/>
</dbReference>
<keyword evidence="5" id="KW-0614">Plasmid</keyword>
<reference evidence="4 6" key="1">
    <citation type="submission" date="2018-01" db="EMBL/GenBank/DDBJ databases">
        <authorList>
            <person name="Gaut B.S."/>
            <person name="Morton B.R."/>
            <person name="Clegg M.T."/>
            <person name="Duvall M.R."/>
        </authorList>
    </citation>
    <scope>NUCLEOTIDE SEQUENCE [LARGE SCALE GENOMIC DNA]</scope>
    <source>
        <strain evidence="4">Cupriavidus taiwanensis LMG 19425</strain>
        <plasmid evidence="6">Plasmid ii</plasmid>
    </source>
</reference>
<proteinExistence type="predicted"/>
<name>A0A375I9V9_9BURK</name>